<evidence type="ECO:0000313" key="3">
    <source>
        <dbReference type="Proteomes" id="UP000054279"/>
    </source>
</evidence>
<keyword evidence="3" id="KW-1185">Reference proteome</keyword>
<name>A0A0C9VUR2_SPHS4</name>
<accession>A0A0C9VUR2</accession>
<gene>
    <name evidence="2" type="ORF">M422DRAFT_249874</name>
</gene>
<organism evidence="2 3">
    <name type="scientific">Sphaerobolus stellatus (strain SS14)</name>
    <dbReference type="NCBI Taxonomy" id="990650"/>
    <lineage>
        <taxon>Eukaryota</taxon>
        <taxon>Fungi</taxon>
        <taxon>Dikarya</taxon>
        <taxon>Basidiomycota</taxon>
        <taxon>Agaricomycotina</taxon>
        <taxon>Agaricomycetes</taxon>
        <taxon>Phallomycetidae</taxon>
        <taxon>Geastrales</taxon>
        <taxon>Sphaerobolaceae</taxon>
        <taxon>Sphaerobolus</taxon>
    </lineage>
</organism>
<dbReference type="HOGENOM" id="CLU_052552_0_0_1"/>
<dbReference type="OrthoDB" id="2683651at2759"/>
<proteinExistence type="predicted"/>
<evidence type="ECO:0000256" key="1">
    <source>
        <dbReference type="SAM" id="MobiDB-lite"/>
    </source>
</evidence>
<feature type="region of interest" description="Disordered" evidence="1">
    <location>
        <begin position="1"/>
        <end position="23"/>
    </location>
</feature>
<sequence length="280" mass="31721">MSTDKQSETTTTQNPSLNVTSPLSLSPTLTDIMPPQLVIFSIDPQRFIHPKDNVQYSWATHGEENGRCYLLHNDEPQPGKYVDCKLYRARCAGIRSCEFYAAPDPLVTLGRSQDAAQQVFMKTLAFFCALQTNGCLFDVKRTEIEDLKLPADDETTSNFYEVLSDIRCRSNSGSRCKGKLLFKWNSSDKAYIECEKRSAGHKAHLILRTLNEFNLKYLQALFINDISSILRFKTAACDCGYGPLVPCMYIVAPHEQKTFCPYWHRHGSGTLKRGTLQEPQ</sequence>
<dbReference type="AlphaFoldDB" id="A0A0C9VUR2"/>
<evidence type="ECO:0000313" key="2">
    <source>
        <dbReference type="EMBL" id="KIJ46709.1"/>
    </source>
</evidence>
<dbReference type="EMBL" id="KN837106">
    <property type="protein sequence ID" value="KIJ46709.1"/>
    <property type="molecule type" value="Genomic_DNA"/>
</dbReference>
<protein>
    <submittedName>
        <fullName evidence="2">Uncharacterized protein</fullName>
    </submittedName>
</protein>
<reference evidence="2 3" key="1">
    <citation type="submission" date="2014-06" db="EMBL/GenBank/DDBJ databases">
        <title>Evolutionary Origins and Diversification of the Mycorrhizal Mutualists.</title>
        <authorList>
            <consortium name="DOE Joint Genome Institute"/>
            <consortium name="Mycorrhizal Genomics Consortium"/>
            <person name="Kohler A."/>
            <person name="Kuo A."/>
            <person name="Nagy L.G."/>
            <person name="Floudas D."/>
            <person name="Copeland A."/>
            <person name="Barry K.W."/>
            <person name="Cichocki N."/>
            <person name="Veneault-Fourrey C."/>
            <person name="LaButti K."/>
            <person name="Lindquist E.A."/>
            <person name="Lipzen A."/>
            <person name="Lundell T."/>
            <person name="Morin E."/>
            <person name="Murat C."/>
            <person name="Riley R."/>
            <person name="Ohm R."/>
            <person name="Sun H."/>
            <person name="Tunlid A."/>
            <person name="Henrissat B."/>
            <person name="Grigoriev I.V."/>
            <person name="Hibbett D.S."/>
            <person name="Martin F."/>
        </authorList>
    </citation>
    <scope>NUCLEOTIDE SEQUENCE [LARGE SCALE GENOMIC DNA]</scope>
    <source>
        <strain evidence="2 3">SS14</strain>
    </source>
</reference>
<dbReference type="Proteomes" id="UP000054279">
    <property type="component" value="Unassembled WGS sequence"/>
</dbReference>